<name>A0A8C1AGJ1_CYPCA</name>
<dbReference type="Proteomes" id="UP001108240">
    <property type="component" value="Unplaced"/>
</dbReference>
<evidence type="ECO:0000313" key="1">
    <source>
        <dbReference type="Ensembl" id="ENSCCRP00000017791.1"/>
    </source>
</evidence>
<reference evidence="1" key="1">
    <citation type="submission" date="2025-08" db="UniProtKB">
        <authorList>
            <consortium name="Ensembl"/>
        </authorList>
    </citation>
    <scope>IDENTIFICATION</scope>
</reference>
<organism evidence="1 2">
    <name type="scientific">Cyprinus carpio carpio</name>
    <dbReference type="NCBI Taxonomy" id="630221"/>
    <lineage>
        <taxon>Eukaryota</taxon>
        <taxon>Metazoa</taxon>
        <taxon>Chordata</taxon>
        <taxon>Craniata</taxon>
        <taxon>Vertebrata</taxon>
        <taxon>Euteleostomi</taxon>
        <taxon>Actinopterygii</taxon>
        <taxon>Neopterygii</taxon>
        <taxon>Teleostei</taxon>
        <taxon>Ostariophysi</taxon>
        <taxon>Cypriniformes</taxon>
        <taxon>Cyprinidae</taxon>
        <taxon>Cyprininae</taxon>
        <taxon>Cyprinus</taxon>
    </lineage>
</organism>
<dbReference type="PANTHER" id="PTHR14241:SF1">
    <property type="entry name" value="INTERFERON-INDUCED PROTEIN 44-RELATED"/>
    <property type="match status" value="1"/>
</dbReference>
<dbReference type="SUPFAM" id="SSF52540">
    <property type="entry name" value="P-loop containing nucleoside triphosphate hydrolases"/>
    <property type="match status" value="1"/>
</dbReference>
<dbReference type="Pfam" id="PF01926">
    <property type="entry name" value="MMR_HSR1"/>
    <property type="match status" value="1"/>
</dbReference>
<dbReference type="CDD" id="cd00882">
    <property type="entry name" value="Ras_like_GTPase"/>
    <property type="match status" value="1"/>
</dbReference>
<dbReference type="GeneTree" id="ENSGT00940000160560"/>
<accession>A0A8C1AGJ1</accession>
<keyword evidence="2" id="KW-1185">Reference proteome</keyword>
<protein>
    <submittedName>
        <fullName evidence="1">Uncharacterized protein</fullName>
    </submittedName>
</protein>
<dbReference type="GO" id="GO:0006955">
    <property type="term" value="P:immune response"/>
    <property type="evidence" value="ECO:0007669"/>
    <property type="project" value="TreeGrafter"/>
</dbReference>
<dbReference type="Ensembl" id="ENSCCRT00000019373.2">
    <property type="protein sequence ID" value="ENSCCRP00000017791.1"/>
    <property type="gene ID" value="ENSCCRG00000009925.2"/>
</dbReference>
<dbReference type="AlphaFoldDB" id="A0A8C1AGJ1"/>
<dbReference type="PANTHER" id="PTHR14241">
    <property type="entry name" value="INTERFERON-INDUCED PROTEIN 44"/>
    <property type="match status" value="1"/>
</dbReference>
<dbReference type="InterPro" id="IPR027417">
    <property type="entry name" value="P-loop_NTPase"/>
</dbReference>
<proteinExistence type="predicted"/>
<evidence type="ECO:0000313" key="2">
    <source>
        <dbReference type="Proteomes" id="UP001108240"/>
    </source>
</evidence>
<dbReference type="InterPro" id="IPR006073">
    <property type="entry name" value="GTP-bd"/>
</dbReference>
<sequence>MGNRSSKPTISPELEKPWRESEWGQKEALKKSLEEFSVSHPDIKHIRILVAGQIGAGKSSFINSVNSTFQGRITNGAVVNANSVSSHSFTNRITTHRVRGADGDLPFVLTDTMGLKTEAMEGSQPEDVIKAIYGHVKENYKFNPEEPIDHKSEDYIRDPLLSDQAFCMVYVVDSKTINFTDARLIDKLRIIRHRIRDTRIPQVIVLTKVDEACPLVKNDLKKVYTSITIKRKIQVCSEMIGVPLNCIFPVKNYQDEIKINNDVDVLILTAFEQIVKLANDRLREVASN</sequence>
<reference evidence="1" key="2">
    <citation type="submission" date="2025-09" db="UniProtKB">
        <authorList>
            <consortium name="Ensembl"/>
        </authorList>
    </citation>
    <scope>IDENTIFICATION</scope>
</reference>
<dbReference type="GO" id="GO:0005525">
    <property type="term" value="F:GTP binding"/>
    <property type="evidence" value="ECO:0007669"/>
    <property type="project" value="InterPro"/>
</dbReference>
<dbReference type="Gene3D" id="3.40.50.300">
    <property type="entry name" value="P-loop containing nucleotide triphosphate hydrolases"/>
    <property type="match status" value="1"/>
</dbReference>
<dbReference type="OMA" id="WRSHEST"/>